<evidence type="ECO:0000256" key="7">
    <source>
        <dbReference type="ARBA" id="ARBA00023008"/>
    </source>
</evidence>
<evidence type="ECO:0000313" key="16">
    <source>
        <dbReference type="EMBL" id="KAG2407953.1"/>
    </source>
</evidence>
<dbReference type="InterPro" id="IPR008972">
    <property type="entry name" value="Cupredoxin"/>
</dbReference>
<organism evidence="16 17">
    <name type="scientific">Phaseolus angularis</name>
    <name type="common">Azuki bean</name>
    <name type="synonym">Vigna angularis</name>
    <dbReference type="NCBI Taxonomy" id="3914"/>
    <lineage>
        <taxon>Eukaryota</taxon>
        <taxon>Viridiplantae</taxon>
        <taxon>Streptophyta</taxon>
        <taxon>Embryophyta</taxon>
        <taxon>Tracheophyta</taxon>
        <taxon>Spermatophyta</taxon>
        <taxon>Magnoliopsida</taxon>
        <taxon>eudicotyledons</taxon>
        <taxon>Gunneridae</taxon>
        <taxon>Pentapetalae</taxon>
        <taxon>rosids</taxon>
        <taxon>fabids</taxon>
        <taxon>Fabales</taxon>
        <taxon>Fabaceae</taxon>
        <taxon>Papilionoideae</taxon>
        <taxon>50 kb inversion clade</taxon>
        <taxon>NPAAA clade</taxon>
        <taxon>indigoferoid/millettioid clade</taxon>
        <taxon>Phaseoleae</taxon>
        <taxon>Vigna</taxon>
    </lineage>
</organism>
<dbReference type="CDD" id="cd04216">
    <property type="entry name" value="Phytocyanin"/>
    <property type="match status" value="1"/>
</dbReference>
<feature type="chain" id="PRO_5035786407" evidence="14">
    <location>
        <begin position="24"/>
        <end position="474"/>
    </location>
</feature>
<keyword evidence="8" id="KW-0472">Membrane</keyword>
<evidence type="ECO:0000256" key="4">
    <source>
        <dbReference type="ARBA" id="ARBA00022723"/>
    </source>
</evidence>
<evidence type="ECO:0000256" key="14">
    <source>
        <dbReference type="SAM" id="SignalP"/>
    </source>
</evidence>
<feature type="region of interest" description="Disordered" evidence="13">
    <location>
        <begin position="416"/>
        <end position="453"/>
    </location>
</feature>
<evidence type="ECO:0000256" key="1">
    <source>
        <dbReference type="ARBA" id="ARBA00004308"/>
    </source>
</evidence>
<dbReference type="Proteomes" id="UP000743370">
    <property type="component" value="Unassembled WGS sequence"/>
</dbReference>
<evidence type="ECO:0000256" key="13">
    <source>
        <dbReference type="SAM" id="MobiDB-lite"/>
    </source>
</evidence>
<dbReference type="InterPro" id="IPR028871">
    <property type="entry name" value="BlueCu_1_BS"/>
</dbReference>
<evidence type="ECO:0000256" key="12">
    <source>
        <dbReference type="ARBA" id="ARBA00037626"/>
    </source>
</evidence>
<dbReference type="PROSITE" id="PS51485">
    <property type="entry name" value="PHYTOCYANIN"/>
    <property type="match status" value="3"/>
</dbReference>
<keyword evidence="2" id="KW-0813">Transport</keyword>
<evidence type="ECO:0000256" key="8">
    <source>
        <dbReference type="ARBA" id="ARBA00023136"/>
    </source>
</evidence>
<evidence type="ECO:0000256" key="5">
    <source>
        <dbReference type="ARBA" id="ARBA00022729"/>
    </source>
</evidence>
<evidence type="ECO:0000256" key="11">
    <source>
        <dbReference type="ARBA" id="ARBA00035011"/>
    </source>
</evidence>
<keyword evidence="5 14" id="KW-0732">Signal</keyword>
<dbReference type="EMBL" id="JABFOF010000001">
    <property type="protein sequence ID" value="KAG2407953.1"/>
    <property type="molecule type" value="Genomic_DNA"/>
</dbReference>
<dbReference type="SUPFAM" id="SSF49503">
    <property type="entry name" value="Cupredoxins"/>
    <property type="match status" value="3"/>
</dbReference>
<evidence type="ECO:0000256" key="10">
    <source>
        <dbReference type="ARBA" id="ARBA00023180"/>
    </source>
</evidence>
<dbReference type="GO" id="GO:0012505">
    <property type="term" value="C:endomembrane system"/>
    <property type="evidence" value="ECO:0007669"/>
    <property type="project" value="UniProtKB-SubCell"/>
</dbReference>
<comment type="subcellular location">
    <subcellularLocation>
        <location evidence="1">Endomembrane system</location>
    </subcellularLocation>
</comment>
<keyword evidence="6" id="KW-0249">Electron transport</keyword>
<keyword evidence="9" id="KW-1015">Disulfide bond</keyword>
<reference evidence="16 17" key="1">
    <citation type="submission" date="2020-05" db="EMBL/GenBank/DDBJ databases">
        <title>Vigna angularis (adzuki bean) Var. LongXiaoDou No. 4 denovo assembly.</title>
        <authorList>
            <person name="Xiang H."/>
        </authorList>
    </citation>
    <scope>NUCLEOTIDE SEQUENCE [LARGE SCALE GENOMIC DNA]</scope>
    <source>
        <tissue evidence="16">Leaf</tissue>
    </source>
</reference>
<sequence length="474" mass="49431">MGRSRNVAILVVITVMLLKTTEAEDYEVGVFNFESGSHSVVELSNANYENCGVDNNIKSFNTGPARVILTGPGEFYFSCPFSGHCSSGQKTLAFDIKSSLTENKRKKEKRTTHRDLVQKQKGATYHQEHVSMARSFFLVLFAVATLLHGSAAQTRHVVGDSTGWTIPSGGAAFYTAWASGKTFVVGDTLVFNFTNGQHDVAKVTKSAYDACNGASTIFTLLSGPATVTLNETGEQYYICTFGSHCSLGQKLTVNVVNRASATPSPAPQPSRSGSPPTASPVPTPTQAPSTVPEPAPAPSTVPAPAPGPSAGPVTFTVGDNLGWTVPTNGAEAYTSWASGKTFRVGDVLEFNYQSNAHNVEELTKEDYDSCNSTSPLATYTTPPARVTLNKTGAHYFICGVPGHCLGGQKLAINVTGSGSGSSATPPSPSSPSTNPSTPSPSGSLAPPPQNSGAASLGLVGVSATLLSLAAAFFY</sequence>
<dbReference type="GO" id="GO:0005886">
    <property type="term" value="C:plasma membrane"/>
    <property type="evidence" value="ECO:0007669"/>
    <property type="project" value="TreeGrafter"/>
</dbReference>
<feature type="domain" description="Phytocyanin" evidence="15">
    <location>
        <begin position="154"/>
        <end position="257"/>
    </location>
</feature>
<protein>
    <submittedName>
        <fullName evidence="16">Stellacyanin protein</fullName>
    </submittedName>
</protein>
<proteinExistence type="inferred from homology"/>
<evidence type="ECO:0000256" key="6">
    <source>
        <dbReference type="ARBA" id="ARBA00022982"/>
    </source>
</evidence>
<evidence type="ECO:0000256" key="9">
    <source>
        <dbReference type="ARBA" id="ARBA00023157"/>
    </source>
</evidence>
<dbReference type="Pfam" id="PF02298">
    <property type="entry name" value="Cu_bind_like"/>
    <property type="match status" value="3"/>
</dbReference>
<evidence type="ECO:0000256" key="3">
    <source>
        <dbReference type="ARBA" id="ARBA00022458"/>
    </source>
</evidence>
<keyword evidence="4" id="KW-0479">Metal-binding</keyword>
<comment type="caution">
    <text evidence="16">The sequence shown here is derived from an EMBL/GenBank/DDBJ whole genome shotgun (WGS) entry which is preliminary data.</text>
</comment>
<dbReference type="CDD" id="cd13920">
    <property type="entry name" value="Stellacyanin"/>
    <property type="match status" value="1"/>
</dbReference>
<dbReference type="PANTHER" id="PTHR33021">
    <property type="entry name" value="BLUE COPPER PROTEIN"/>
    <property type="match status" value="1"/>
</dbReference>
<dbReference type="GO" id="GO:0009877">
    <property type="term" value="P:nodulation"/>
    <property type="evidence" value="ECO:0007669"/>
    <property type="project" value="UniProtKB-KW"/>
</dbReference>
<gene>
    <name evidence="16" type="ORF">HKW66_Vig0027750</name>
</gene>
<comment type="similarity">
    <text evidence="11">Belongs to the early nodulin-like (ENODL) family.</text>
</comment>
<feature type="domain" description="Phytocyanin" evidence="15">
    <location>
        <begin position="313"/>
        <end position="416"/>
    </location>
</feature>
<feature type="compositionally biased region" description="Low complexity" evidence="13">
    <location>
        <begin position="260"/>
        <end position="276"/>
    </location>
</feature>
<dbReference type="FunFam" id="2.60.40.420:FF:000034">
    <property type="entry name" value="Cupredoxin superfamily protein"/>
    <property type="match status" value="1"/>
</dbReference>
<dbReference type="FunFam" id="2.60.40.420:FF:000003">
    <property type="entry name" value="Blue copper"/>
    <property type="match status" value="1"/>
</dbReference>
<evidence type="ECO:0000259" key="15">
    <source>
        <dbReference type="PROSITE" id="PS51485"/>
    </source>
</evidence>
<dbReference type="InterPro" id="IPR003245">
    <property type="entry name" value="Phytocyanin_dom"/>
</dbReference>
<dbReference type="GO" id="GO:0046872">
    <property type="term" value="F:metal ion binding"/>
    <property type="evidence" value="ECO:0007669"/>
    <property type="project" value="UniProtKB-KW"/>
</dbReference>
<dbReference type="PROSITE" id="PS00196">
    <property type="entry name" value="COPPER_BLUE"/>
    <property type="match status" value="2"/>
</dbReference>
<evidence type="ECO:0000256" key="2">
    <source>
        <dbReference type="ARBA" id="ARBA00022448"/>
    </source>
</evidence>
<keyword evidence="3" id="KW-0536">Nodulation</keyword>
<dbReference type="InterPro" id="IPR039391">
    <property type="entry name" value="Phytocyanin-like"/>
</dbReference>
<dbReference type="PANTHER" id="PTHR33021:SF496">
    <property type="entry name" value="OS08G0482700 PROTEIN"/>
    <property type="match status" value="1"/>
</dbReference>
<keyword evidence="10" id="KW-0325">Glycoprotein</keyword>
<evidence type="ECO:0000313" key="17">
    <source>
        <dbReference type="Proteomes" id="UP000743370"/>
    </source>
</evidence>
<dbReference type="Gene3D" id="2.60.40.420">
    <property type="entry name" value="Cupredoxins - blue copper proteins"/>
    <property type="match status" value="3"/>
</dbReference>
<dbReference type="GO" id="GO:0009055">
    <property type="term" value="F:electron transfer activity"/>
    <property type="evidence" value="ECO:0007669"/>
    <property type="project" value="InterPro"/>
</dbReference>
<name>A0A8T0LCK3_PHAAN</name>
<feature type="compositionally biased region" description="Pro residues" evidence="13">
    <location>
        <begin position="277"/>
        <end position="309"/>
    </location>
</feature>
<feature type="region of interest" description="Disordered" evidence="13">
    <location>
        <begin position="260"/>
        <end position="313"/>
    </location>
</feature>
<dbReference type="AlphaFoldDB" id="A0A8T0LCK3"/>
<accession>A0A8T0LCK3</accession>
<feature type="signal peptide" evidence="14">
    <location>
        <begin position="1"/>
        <end position="23"/>
    </location>
</feature>
<feature type="domain" description="Phytocyanin" evidence="15">
    <location>
        <begin position="1"/>
        <end position="100"/>
    </location>
</feature>
<comment type="function">
    <text evidence="12">May act as a carbohydrate transporter.</text>
</comment>
<keyword evidence="7" id="KW-0186">Copper</keyword>
<feature type="compositionally biased region" description="Low complexity" evidence="13">
    <location>
        <begin position="420"/>
        <end position="443"/>
    </location>
</feature>